<feature type="repeat" description="PPR" evidence="2">
    <location>
        <begin position="263"/>
        <end position="297"/>
    </location>
</feature>
<dbReference type="InterPro" id="IPR046960">
    <property type="entry name" value="PPR_At4g14850-like_plant"/>
</dbReference>
<organism evidence="3 4">
    <name type="scientific">Striga asiatica</name>
    <name type="common">Asiatic witchweed</name>
    <name type="synonym">Buchnera asiatica</name>
    <dbReference type="NCBI Taxonomy" id="4170"/>
    <lineage>
        <taxon>Eukaryota</taxon>
        <taxon>Viridiplantae</taxon>
        <taxon>Streptophyta</taxon>
        <taxon>Embryophyta</taxon>
        <taxon>Tracheophyta</taxon>
        <taxon>Spermatophyta</taxon>
        <taxon>Magnoliopsida</taxon>
        <taxon>eudicotyledons</taxon>
        <taxon>Gunneridae</taxon>
        <taxon>Pentapetalae</taxon>
        <taxon>asterids</taxon>
        <taxon>lamiids</taxon>
        <taxon>Lamiales</taxon>
        <taxon>Orobanchaceae</taxon>
        <taxon>Buchnereae</taxon>
        <taxon>Striga</taxon>
    </lineage>
</organism>
<evidence type="ECO:0000313" key="4">
    <source>
        <dbReference type="Proteomes" id="UP000325081"/>
    </source>
</evidence>
<dbReference type="NCBIfam" id="TIGR00756">
    <property type="entry name" value="PPR"/>
    <property type="match status" value="2"/>
</dbReference>
<evidence type="ECO:0000256" key="1">
    <source>
        <dbReference type="ARBA" id="ARBA00022737"/>
    </source>
</evidence>
<feature type="repeat" description="PPR" evidence="2">
    <location>
        <begin position="232"/>
        <end position="262"/>
    </location>
</feature>
<evidence type="ECO:0000313" key="3">
    <source>
        <dbReference type="EMBL" id="GER37711.1"/>
    </source>
</evidence>
<dbReference type="PROSITE" id="PS51375">
    <property type="entry name" value="PPR"/>
    <property type="match status" value="3"/>
</dbReference>
<dbReference type="Pfam" id="PF13041">
    <property type="entry name" value="PPR_2"/>
    <property type="match status" value="2"/>
</dbReference>
<dbReference type="FunFam" id="1.25.40.10:FF:000344">
    <property type="entry name" value="Pentatricopeptide repeat-containing protein"/>
    <property type="match status" value="1"/>
</dbReference>
<dbReference type="GO" id="GO:0009451">
    <property type="term" value="P:RNA modification"/>
    <property type="evidence" value="ECO:0007669"/>
    <property type="project" value="InterPro"/>
</dbReference>
<keyword evidence="1" id="KW-0677">Repeat</keyword>
<dbReference type="Pfam" id="PF01535">
    <property type="entry name" value="PPR"/>
    <property type="match status" value="1"/>
</dbReference>
<dbReference type="OrthoDB" id="185373at2759"/>
<comment type="caution">
    <text evidence="3">The sequence shown here is derived from an EMBL/GenBank/DDBJ whole genome shotgun (WGS) entry which is preliminary data.</text>
</comment>
<dbReference type="PANTHER" id="PTHR47926">
    <property type="entry name" value="PENTATRICOPEPTIDE REPEAT-CONTAINING PROTEIN"/>
    <property type="match status" value="1"/>
</dbReference>
<dbReference type="AlphaFoldDB" id="A0A5A7PYI3"/>
<feature type="repeat" description="PPR" evidence="2">
    <location>
        <begin position="162"/>
        <end position="196"/>
    </location>
</feature>
<dbReference type="InterPro" id="IPR002885">
    <property type="entry name" value="PPR_rpt"/>
</dbReference>
<name>A0A5A7PYI3_STRAF</name>
<gene>
    <name evidence="3" type="ORF">STAS_14140</name>
</gene>
<dbReference type="InterPro" id="IPR011990">
    <property type="entry name" value="TPR-like_helical_dom_sf"/>
</dbReference>
<protein>
    <submittedName>
        <fullName evidence="3">Pentatricopeptide repeat-containing protein</fullName>
    </submittedName>
</protein>
<dbReference type="Proteomes" id="UP000325081">
    <property type="component" value="Unassembled WGS sequence"/>
</dbReference>
<evidence type="ECO:0000256" key="2">
    <source>
        <dbReference type="PROSITE-ProRule" id="PRU00708"/>
    </source>
</evidence>
<dbReference type="Gene3D" id="1.25.40.10">
    <property type="entry name" value="Tetratricopeptide repeat domain"/>
    <property type="match status" value="1"/>
</dbReference>
<accession>A0A5A7PYI3</accession>
<keyword evidence="4" id="KW-1185">Reference proteome</keyword>
<sequence>MPPPFHKPARGISINQIEKCIPLKWRQNNKQPLDIQKESKQKSYFSHEIISRLYDKIDNYMVNSLLATLNDFASQGHLSKAFRIFSLIASSSCDSIAGSLSSLLLSCTNHKLLPEGKQLHAQIITWGLQNNHALVPKLVSYYTAFGFLDEAHFIAAGSNILHPLPWNVLISSYVNKGHFEEAIFAYKQMVHKGVRPDHFTYPSVLKACAEQSTLDFGREVHKSIDASFLRWDLFVQNSLVSMYAKCGDLETSRSIFKKMPTRDQVSWNSIISEYASRAFWDEAFKLFERMRAAHMDINIITWNTVAGDRQFQGALELICQIRESVGHLDPVAVIIGLNAWSHIRALRTGREIHGLAI</sequence>
<proteinExistence type="predicted"/>
<dbReference type="GO" id="GO:0003723">
    <property type="term" value="F:RNA binding"/>
    <property type="evidence" value="ECO:0007669"/>
    <property type="project" value="InterPro"/>
</dbReference>
<dbReference type="EMBL" id="BKCP01005405">
    <property type="protein sequence ID" value="GER37711.1"/>
    <property type="molecule type" value="Genomic_DNA"/>
</dbReference>
<reference evidence="4" key="1">
    <citation type="journal article" date="2019" name="Curr. Biol.">
        <title>Genome Sequence of Striga asiatica Provides Insight into the Evolution of Plant Parasitism.</title>
        <authorList>
            <person name="Yoshida S."/>
            <person name="Kim S."/>
            <person name="Wafula E.K."/>
            <person name="Tanskanen J."/>
            <person name="Kim Y.M."/>
            <person name="Honaas L."/>
            <person name="Yang Z."/>
            <person name="Spallek T."/>
            <person name="Conn C.E."/>
            <person name="Ichihashi Y."/>
            <person name="Cheong K."/>
            <person name="Cui S."/>
            <person name="Der J.P."/>
            <person name="Gundlach H."/>
            <person name="Jiao Y."/>
            <person name="Hori C."/>
            <person name="Ishida J.K."/>
            <person name="Kasahara H."/>
            <person name="Kiba T."/>
            <person name="Kim M.S."/>
            <person name="Koo N."/>
            <person name="Laohavisit A."/>
            <person name="Lee Y.H."/>
            <person name="Lumba S."/>
            <person name="McCourt P."/>
            <person name="Mortimer J.C."/>
            <person name="Mutuku J.M."/>
            <person name="Nomura T."/>
            <person name="Sasaki-Sekimoto Y."/>
            <person name="Seto Y."/>
            <person name="Wang Y."/>
            <person name="Wakatake T."/>
            <person name="Sakakibara H."/>
            <person name="Demura T."/>
            <person name="Yamaguchi S."/>
            <person name="Yoneyama K."/>
            <person name="Manabe R.I."/>
            <person name="Nelson D.C."/>
            <person name="Schulman A.H."/>
            <person name="Timko M.P."/>
            <person name="dePamphilis C.W."/>
            <person name="Choi D."/>
            <person name="Shirasu K."/>
        </authorList>
    </citation>
    <scope>NUCLEOTIDE SEQUENCE [LARGE SCALE GENOMIC DNA]</scope>
    <source>
        <strain evidence="4">cv. UVA1</strain>
    </source>
</reference>